<dbReference type="Gene3D" id="3.30.565.40">
    <property type="entry name" value="Fervidobacterium nodosum Rt17-B1 like"/>
    <property type="match status" value="1"/>
</dbReference>
<dbReference type="InterPro" id="IPR021729">
    <property type="entry name" value="DUF3298"/>
</dbReference>
<evidence type="ECO:0000259" key="2">
    <source>
        <dbReference type="Pfam" id="PF13739"/>
    </source>
</evidence>
<feature type="domain" description="DUF3298" evidence="1">
    <location>
        <begin position="178"/>
        <end position="253"/>
    </location>
</feature>
<evidence type="ECO:0000313" key="3">
    <source>
        <dbReference type="EMBL" id="QED38550.1"/>
    </source>
</evidence>
<accession>A0A5B8YKN9</accession>
<dbReference type="AlphaFoldDB" id="A0A5B8YKN9"/>
<evidence type="ECO:0000313" key="4">
    <source>
        <dbReference type="Proteomes" id="UP000321954"/>
    </source>
</evidence>
<protein>
    <submittedName>
        <fullName evidence="3">DUF3298 and DUF4163 domain-containing protein</fullName>
    </submittedName>
</protein>
<sequence length="262" mass="29884">MYLYPEFNIAFTVKKLVSPLILLLFLAGCQKDTPAPEFEALIIDEVSDRDCDPDEENCAYISLNIPWVAGTGARNKSINRNIEQHVINILDYQEENNFSSLESLSQTFIDNYETSAMEFPEYNIPWEASVEGRVLTNTPEIISLEFNLAIFTGGAHGFSSRSYINLNPQTGEILKNEDLFTADFKEYAEGVFRVKKEIPEGESINSTGYFFENDSFYLPQNIGFLKNKIILRYNAYEVASYSEGGIQIEIPREEATDFFKFL</sequence>
<evidence type="ECO:0000259" key="1">
    <source>
        <dbReference type="Pfam" id="PF11738"/>
    </source>
</evidence>
<dbReference type="Pfam" id="PF13739">
    <property type="entry name" value="PdaC"/>
    <property type="match status" value="1"/>
</dbReference>
<dbReference type="OrthoDB" id="594879at2"/>
<keyword evidence="4" id="KW-1185">Reference proteome</keyword>
<dbReference type="KEGG" id="anp:FK178_12845"/>
<dbReference type="EMBL" id="CP042476">
    <property type="protein sequence ID" value="QED38550.1"/>
    <property type="molecule type" value="Genomic_DNA"/>
</dbReference>
<dbReference type="Pfam" id="PF11738">
    <property type="entry name" value="DUF3298"/>
    <property type="match status" value="1"/>
</dbReference>
<dbReference type="Proteomes" id="UP000321954">
    <property type="component" value="Chromosome"/>
</dbReference>
<dbReference type="Gene3D" id="3.90.640.20">
    <property type="entry name" value="Heat-shock cognate protein, ATPase"/>
    <property type="match status" value="1"/>
</dbReference>
<proteinExistence type="predicted"/>
<organism evidence="3 4">
    <name type="scientific">Antarcticibacterium arcticum</name>
    <dbReference type="NCBI Taxonomy" id="2585771"/>
    <lineage>
        <taxon>Bacteria</taxon>
        <taxon>Pseudomonadati</taxon>
        <taxon>Bacteroidota</taxon>
        <taxon>Flavobacteriia</taxon>
        <taxon>Flavobacteriales</taxon>
        <taxon>Flavobacteriaceae</taxon>
        <taxon>Antarcticibacterium</taxon>
    </lineage>
</organism>
<dbReference type="InterPro" id="IPR025303">
    <property type="entry name" value="PdaC"/>
</dbReference>
<name>A0A5B8YKN9_9FLAO</name>
<dbReference type="InterPro" id="IPR037126">
    <property type="entry name" value="PdaC/RsiV-like_sf"/>
</dbReference>
<gene>
    <name evidence="3" type="ORF">FK178_12845</name>
</gene>
<dbReference type="RefSeq" id="WP_146835909.1">
    <property type="nucleotide sequence ID" value="NZ_CP042476.1"/>
</dbReference>
<reference evidence="3 4" key="1">
    <citation type="submission" date="2019-08" db="EMBL/GenBank/DDBJ databases">
        <title>Antarcticibacterium arcticum sp. nov., a bacterium isolated from marine sediment of the Canadian Beaufort Sea.</title>
        <authorList>
            <person name="Lee Y.M."/>
            <person name="Baek K."/>
            <person name="Lee D.-H."/>
            <person name="Shin S.C."/>
            <person name="Jin Y.K."/>
            <person name="Park Y."/>
        </authorList>
    </citation>
    <scope>NUCLEOTIDE SEQUENCE [LARGE SCALE GENOMIC DNA]</scope>
    <source>
        <strain evidence="3 4">PAMC 28998</strain>
    </source>
</reference>
<feature type="domain" description="Deacetylase PdaC" evidence="2">
    <location>
        <begin position="55"/>
        <end position="158"/>
    </location>
</feature>